<feature type="transmembrane region" description="Helical" evidence="1">
    <location>
        <begin position="421"/>
        <end position="440"/>
    </location>
</feature>
<evidence type="ECO:0000313" key="3">
    <source>
        <dbReference type="Proteomes" id="UP000253208"/>
    </source>
</evidence>
<feature type="transmembrane region" description="Helical" evidence="1">
    <location>
        <begin position="21"/>
        <end position="43"/>
    </location>
</feature>
<dbReference type="GO" id="GO:0015293">
    <property type="term" value="F:symporter activity"/>
    <property type="evidence" value="ECO:0007669"/>
    <property type="project" value="InterPro"/>
</dbReference>
<feature type="transmembrane region" description="Helical" evidence="1">
    <location>
        <begin position="371"/>
        <end position="395"/>
    </location>
</feature>
<keyword evidence="1" id="KW-0812">Transmembrane</keyword>
<feature type="transmembrane region" description="Helical" evidence="1">
    <location>
        <begin position="306"/>
        <end position="323"/>
    </location>
</feature>
<dbReference type="GO" id="GO:0005886">
    <property type="term" value="C:plasma membrane"/>
    <property type="evidence" value="ECO:0007669"/>
    <property type="project" value="TreeGrafter"/>
</dbReference>
<sequence>MKGRDNKMEKKKLSVSTGLCYAGGDVGCNIVFGMIGTLLTLFYTDYVGISAATVGLVMLLSRCFDGFSDLVMGVIVERTNSKWGKSRPWLLWMSIPFALSAVLLFTVPRTTGMLQFLYLFVTYNFCTTICYTAINLPYGSLSSMMIRESSERDKLSVLRMGLSPIGKIVAATCTLPLVKLLGNDQAAWIKVMSVWAVLALALLLLCFFRCEEKVQIEARKKDEKLPIPTMLKALFANQYFWAVMLLWTVQSVSFTITGTILPYYCKYIFNNDTWMYSALFLTETLVLVVGIFICSPLIKKFGKRNIAFVGGFVALGGQILFFLNPYSFGFMVMSCVTRAIGLAPLNAVVFSMVGDVVEFGQWKNHIRQESLIFAGGSIGTKVGAGLASAVITGLLSSSGYVSSSAGITAQPETALEMIVSLYKFGPILIAAVIIVTLFGYKLDKMYPAIMQELTEREAHGQL</sequence>
<dbReference type="PANTHER" id="PTHR11328">
    <property type="entry name" value="MAJOR FACILITATOR SUPERFAMILY DOMAIN-CONTAINING PROTEIN"/>
    <property type="match status" value="1"/>
</dbReference>
<feature type="transmembrane region" description="Helical" evidence="1">
    <location>
        <begin position="88"/>
        <end position="107"/>
    </location>
</feature>
<dbReference type="SUPFAM" id="SSF103473">
    <property type="entry name" value="MFS general substrate transporter"/>
    <property type="match status" value="1"/>
</dbReference>
<accession>A0A367G419</accession>
<dbReference type="PANTHER" id="PTHR11328:SF24">
    <property type="entry name" value="MAJOR FACILITATOR SUPERFAMILY (MFS) PROFILE DOMAIN-CONTAINING PROTEIN"/>
    <property type="match status" value="1"/>
</dbReference>
<name>A0A367G419_9FIRM</name>
<organism evidence="2 3">
    <name type="scientific">Blautia obeum</name>
    <dbReference type="NCBI Taxonomy" id="40520"/>
    <lineage>
        <taxon>Bacteria</taxon>
        <taxon>Bacillati</taxon>
        <taxon>Bacillota</taxon>
        <taxon>Clostridia</taxon>
        <taxon>Lachnospirales</taxon>
        <taxon>Lachnospiraceae</taxon>
        <taxon>Blautia</taxon>
    </lineage>
</organism>
<dbReference type="Pfam" id="PF13347">
    <property type="entry name" value="MFS_2"/>
    <property type="match status" value="1"/>
</dbReference>
<comment type="caution">
    <text evidence="2">The sequence shown here is derived from an EMBL/GenBank/DDBJ whole genome shotgun (WGS) entry which is preliminary data.</text>
</comment>
<feature type="transmembrane region" description="Helical" evidence="1">
    <location>
        <begin position="187"/>
        <end position="210"/>
    </location>
</feature>
<gene>
    <name evidence="2" type="ORF">C4886_03785</name>
</gene>
<feature type="transmembrane region" description="Helical" evidence="1">
    <location>
        <begin position="113"/>
        <end position="136"/>
    </location>
</feature>
<dbReference type="InterPro" id="IPR001927">
    <property type="entry name" value="Na/Gal_symport"/>
</dbReference>
<feature type="transmembrane region" description="Helical" evidence="1">
    <location>
        <begin position="157"/>
        <end position="181"/>
    </location>
</feature>
<protein>
    <submittedName>
        <fullName evidence="2">MFS transporter</fullName>
    </submittedName>
</protein>
<keyword evidence="1" id="KW-1133">Transmembrane helix</keyword>
<dbReference type="GO" id="GO:0006814">
    <property type="term" value="P:sodium ion transport"/>
    <property type="evidence" value="ECO:0007669"/>
    <property type="project" value="InterPro"/>
</dbReference>
<dbReference type="EMBL" id="PSQG01000004">
    <property type="protein sequence ID" value="RCH45457.1"/>
    <property type="molecule type" value="Genomic_DNA"/>
</dbReference>
<proteinExistence type="predicted"/>
<feature type="transmembrane region" description="Helical" evidence="1">
    <location>
        <begin position="329"/>
        <end position="350"/>
    </location>
</feature>
<feature type="transmembrane region" description="Helical" evidence="1">
    <location>
        <begin position="49"/>
        <end position="76"/>
    </location>
</feature>
<feature type="transmembrane region" description="Helical" evidence="1">
    <location>
        <begin position="239"/>
        <end position="261"/>
    </location>
</feature>
<dbReference type="GO" id="GO:0008643">
    <property type="term" value="P:carbohydrate transport"/>
    <property type="evidence" value="ECO:0007669"/>
    <property type="project" value="InterPro"/>
</dbReference>
<dbReference type="AlphaFoldDB" id="A0A367G419"/>
<evidence type="ECO:0000256" key="1">
    <source>
        <dbReference type="SAM" id="Phobius"/>
    </source>
</evidence>
<evidence type="ECO:0000313" key="2">
    <source>
        <dbReference type="EMBL" id="RCH45457.1"/>
    </source>
</evidence>
<dbReference type="InterPro" id="IPR039672">
    <property type="entry name" value="MFS_2"/>
</dbReference>
<feature type="transmembrane region" description="Helical" evidence="1">
    <location>
        <begin position="273"/>
        <end position="294"/>
    </location>
</feature>
<keyword evidence="1" id="KW-0472">Membrane</keyword>
<dbReference type="CDD" id="cd17332">
    <property type="entry name" value="MFS_MelB_like"/>
    <property type="match status" value="1"/>
</dbReference>
<dbReference type="NCBIfam" id="TIGR00792">
    <property type="entry name" value="gph"/>
    <property type="match status" value="1"/>
</dbReference>
<dbReference type="InterPro" id="IPR036259">
    <property type="entry name" value="MFS_trans_sf"/>
</dbReference>
<dbReference type="Proteomes" id="UP000253208">
    <property type="component" value="Unassembled WGS sequence"/>
</dbReference>
<dbReference type="Gene3D" id="1.20.1250.20">
    <property type="entry name" value="MFS general substrate transporter like domains"/>
    <property type="match status" value="2"/>
</dbReference>
<reference evidence="2 3" key="1">
    <citation type="submission" date="2018-02" db="EMBL/GenBank/DDBJ databases">
        <title>Complete genome sequencing of Faecalibacterium prausnitzii strains isolated from the human gut.</title>
        <authorList>
            <person name="Fitzgerald B.C."/>
            <person name="Shkoporov A.N."/>
            <person name="Ross P.R."/>
            <person name="Hill C."/>
        </authorList>
    </citation>
    <scope>NUCLEOTIDE SEQUENCE [LARGE SCALE GENOMIC DNA]</scope>
    <source>
        <strain evidence="2 3">APC942/31-1</strain>
    </source>
</reference>